<evidence type="ECO:0000313" key="1">
    <source>
        <dbReference type="EMBL" id="KAA9380924.1"/>
    </source>
</evidence>
<dbReference type="RefSeq" id="WP_150932390.1">
    <property type="nucleotide sequence ID" value="NZ_VYTZ01000002.1"/>
</dbReference>
<organism evidence="1 2">
    <name type="scientific">Microbispora cellulosiformans</name>
    <dbReference type="NCBI Taxonomy" id="2614688"/>
    <lineage>
        <taxon>Bacteria</taxon>
        <taxon>Bacillati</taxon>
        <taxon>Actinomycetota</taxon>
        <taxon>Actinomycetes</taxon>
        <taxon>Streptosporangiales</taxon>
        <taxon>Streptosporangiaceae</taxon>
        <taxon>Microbispora</taxon>
    </lineage>
</organism>
<gene>
    <name evidence="1" type="ORF">F5972_07515</name>
</gene>
<keyword evidence="2" id="KW-1185">Reference proteome</keyword>
<proteinExistence type="predicted"/>
<dbReference type="Proteomes" id="UP000327011">
    <property type="component" value="Unassembled WGS sequence"/>
</dbReference>
<dbReference type="AlphaFoldDB" id="A0A5J5K839"/>
<protein>
    <submittedName>
        <fullName evidence="1">Uncharacterized protein</fullName>
    </submittedName>
</protein>
<comment type="caution">
    <text evidence="1">The sequence shown here is derived from an EMBL/GenBank/DDBJ whole genome shotgun (WGS) entry which is preliminary data.</text>
</comment>
<sequence>MAHAEEADDGPALEALLAGLATLDEDRAAAGEARGLERGEARGEAKAILLVLESRGLRISDEARERIRLCEDPEQLDAWARGAAVITSVDELFG</sequence>
<name>A0A5J5K839_9ACTN</name>
<evidence type="ECO:0000313" key="2">
    <source>
        <dbReference type="Proteomes" id="UP000327011"/>
    </source>
</evidence>
<reference evidence="1 2" key="1">
    <citation type="submission" date="2019-09" db="EMBL/GenBank/DDBJ databases">
        <title>Screening of Novel Bioactive Compounds from Soil-Associated.</title>
        <authorList>
            <person name="Gong X."/>
        </authorList>
    </citation>
    <scope>NUCLEOTIDE SEQUENCE [LARGE SCALE GENOMIC DNA]</scope>
    <source>
        <strain evidence="1 2">Gxj-6</strain>
    </source>
</reference>
<dbReference type="EMBL" id="VYTZ01000002">
    <property type="protein sequence ID" value="KAA9380924.1"/>
    <property type="molecule type" value="Genomic_DNA"/>
</dbReference>
<accession>A0A5J5K839</accession>